<reference evidence="2 3" key="1">
    <citation type="submission" date="2012-06" db="EMBL/GenBank/DDBJ databases">
        <title>The complete chromosome of genome of Turneriella parva DSM 21527.</title>
        <authorList>
            <consortium name="US DOE Joint Genome Institute (JGI-PGF)"/>
            <person name="Lucas S."/>
            <person name="Han J."/>
            <person name="Lapidus A."/>
            <person name="Bruce D."/>
            <person name="Goodwin L."/>
            <person name="Pitluck S."/>
            <person name="Peters L."/>
            <person name="Kyrpides N."/>
            <person name="Mavromatis K."/>
            <person name="Ivanova N."/>
            <person name="Mikhailova N."/>
            <person name="Chertkov O."/>
            <person name="Detter J.C."/>
            <person name="Tapia R."/>
            <person name="Han C."/>
            <person name="Land M."/>
            <person name="Hauser L."/>
            <person name="Markowitz V."/>
            <person name="Cheng J.-F."/>
            <person name="Hugenholtz P."/>
            <person name="Woyke T."/>
            <person name="Wu D."/>
            <person name="Gronow S."/>
            <person name="Wellnitz S."/>
            <person name="Brambilla E."/>
            <person name="Klenk H.-P."/>
            <person name="Eisen J.A."/>
        </authorList>
    </citation>
    <scope>NUCLEOTIDE SEQUENCE [LARGE SCALE GENOMIC DNA]</scope>
    <source>
        <strain evidence="3">ATCC BAA-1111 / DSM 21527 / NCTC 11395 / H</strain>
    </source>
</reference>
<proteinExistence type="predicted"/>
<feature type="signal peptide" evidence="1">
    <location>
        <begin position="1"/>
        <end position="19"/>
    </location>
</feature>
<protein>
    <recommendedName>
        <fullName evidence="4">Outer membrane protein beta-barrel domain-containing protein</fullName>
    </recommendedName>
</protein>
<feature type="chain" id="PRO_5003685900" description="Outer membrane protein beta-barrel domain-containing protein" evidence="1">
    <location>
        <begin position="20"/>
        <end position="366"/>
    </location>
</feature>
<dbReference type="HOGENOM" id="CLU_756353_0_0_12"/>
<sequence length="366" mass="40539">MARLFLKSYLLLTVMSFSAASLLFSDAPIGRNLGLLTPGKAVSLRLKDDQVIADVELQSIDQKSISYKKGAMAVKIDRDLVFRARQGDAFYSDLALTAEDHARFGGYVDYINERGDIIVDTEDVQYIGVITGEDETVMTIRTRSASYDVEKRKIAAWRRGGVWSGDENARQEPKGSIFGMQPYLDKKRTFNYALMLSGPWSVLPQFGLGLSTNVNWPVFGGVRGSLGYILVDTNTFGMMAQASAYLNVNLIGFGASRLFAGSSYIWRGGMVMDYAYGSTGPSYRGSQVNGTITQNTYSLHLGLKYKNLMFEGGVEMPISSRQDFERPMNPQTTDLVEIERGVGRVKSSLDTFEGISRVYANISLMF</sequence>
<dbReference type="RefSeq" id="WP_014802900.1">
    <property type="nucleotide sequence ID" value="NC_018020.1"/>
</dbReference>
<gene>
    <name evidence="2" type="ordered locus">Turpa_1744</name>
</gene>
<dbReference type="KEGG" id="tpx:Turpa_1744"/>
<dbReference type="PATRIC" id="fig|869212.3.peg.1744"/>
<name>I4B534_TURPD</name>
<evidence type="ECO:0000313" key="3">
    <source>
        <dbReference type="Proteomes" id="UP000006048"/>
    </source>
</evidence>
<dbReference type="STRING" id="869212.Turpa_1744"/>
<keyword evidence="3" id="KW-1185">Reference proteome</keyword>
<evidence type="ECO:0000313" key="2">
    <source>
        <dbReference type="EMBL" id="AFM12391.1"/>
    </source>
</evidence>
<dbReference type="Proteomes" id="UP000006048">
    <property type="component" value="Chromosome"/>
</dbReference>
<accession>I4B534</accession>
<evidence type="ECO:0000256" key="1">
    <source>
        <dbReference type="SAM" id="SignalP"/>
    </source>
</evidence>
<dbReference type="EMBL" id="CP002959">
    <property type="protein sequence ID" value="AFM12391.1"/>
    <property type="molecule type" value="Genomic_DNA"/>
</dbReference>
<dbReference type="AlphaFoldDB" id="I4B534"/>
<organism evidence="2 3">
    <name type="scientific">Turneriella parva (strain ATCC BAA-1111 / DSM 21527 / NCTC 11395 / H)</name>
    <name type="common">Leptospira parva</name>
    <dbReference type="NCBI Taxonomy" id="869212"/>
    <lineage>
        <taxon>Bacteria</taxon>
        <taxon>Pseudomonadati</taxon>
        <taxon>Spirochaetota</taxon>
        <taxon>Spirochaetia</taxon>
        <taxon>Leptospirales</taxon>
        <taxon>Leptospiraceae</taxon>
        <taxon>Turneriella</taxon>
    </lineage>
</organism>
<keyword evidence="1" id="KW-0732">Signal</keyword>
<evidence type="ECO:0008006" key="4">
    <source>
        <dbReference type="Google" id="ProtNLM"/>
    </source>
</evidence>